<dbReference type="PANTHER" id="PTHR43081:SF19">
    <property type="entry name" value="PH-SENSITIVE ADENYLATE CYCLASE RV1264"/>
    <property type="match status" value="1"/>
</dbReference>
<dbReference type="CDD" id="cd07302">
    <property type="entry name" value="CHD"/>
    <property type="match status" value="1"/>
</dbReference>
<dbReference type="SUPFAM" id="SSF48452">
    <property type="entry name" value="TPR-like"/>
    <property type="match status" value="1"/>
</dbReference>
<dbReference type="Pfam" id="PF14559">
    <property type="entry name" value="TPR_19"/>
    <property type="match status" value="1"/>
</dbReference>
<dbReference type="OrthoDB" id="54411at2"/>
<dbReference type="PANTHER" id="PTHR43081">
    <property type="entry name" value="ADENYLATE CYCLASE, TERMINAL-DIFFERENTIATION SPECIFIC-RELATED"/>
    <property type="match status" value="1"/>
</dbReference>
<dbReference type="InterPro" id="IPR050697">
    <property type="entry name" value="Adenylyl/Guanylyl_Cyclase_3/4"/>
</dbReference>
<dbReference type="SUPFAM" id="SSF55073">
    <property type="entry name" value="Nucleotide cyclase"/>
    <property type="match status" value="1"/>
</dbReference>
<dbReference type="Gene3D" id="1.25.40.10">
    <property type="entry name" value="Tetratricopeptide repeat domain"/>
    <property type="match status" value="1"/>
</dbReference>
<dbReference type="InterPro" id="IPR019734">
    <property type="entry name" value="TPR_rpt"/>
</dbReference>
<dbReference type="InterPro" id="IPR001054">
    <property type="entry name" value="A/G_cyclase"/>
</dbReference>
<dbReference type="PROSITE" id="PS50125">
    <property type="entry name" value="GUANYLATE_CYCLASE_2"/>
    <property type="match status" value="1"/>
</dbReference>
<dbReference type="InterPro" id="IPR029787">
    <property type="entry name" value="Nucleotide_cyclase"/>
</dbReference>
<feature type="repeat" description="TPR" evidence="1">
    <location>
        <begin position="407"/>
        <end position="440"/>
    </location>
</feature>
<dbReference type="GO" id="GO:0004016">
    <property type="term" value="F:adenylate cyclase activity"/>
    <property type="evidence" value="ECO:0007669"/>
    <property type="project" value="UniProtKB-ARBA"/>
</dbReference>
<keyword evidence="4" id="KW-1185">Reference proteome</keyword>
<dbReference type="Pfam" id="PF00211">
    <property type="entry name" value="Guanylate_cyc"/>
    <property type="match status" value="1"/>
</dbReference>
<dbReference type="SMART" id="SM00028">
    <property type="entry name" value="TPR"/>
    <property type="match status" value="3"/>
</dbReference>
<evidence type="ECO:0000313" key="3">
    <source>
        <dbReference type="EMBL" id="SHK41506.1"/>
    </source>
</evidence>
<keyword evidence="1" id="KW-0802">TPR repeat</keyword>
<dbReference type="Proteomes" id="UP000183982">
    <property type="component" value="Unassembled WGS sequence"/>
</dbReference>
<dbReference type="EMBL" id="FQZQ01000028">
    <property type="protein sequence ID" value="SHK41506.1"/>
    <property type="molecule type" value="Genomic_DNA"/>
</dbReference>
<protein>
    <submittedName>
        <fullName evidence="3">TolB amino-terminal domain-containing protein</fullName>
    </submittedName>
</protein>
<evidence type="ECO:0000256" key="1">
    <source>
        <dbReference type="PROSITE-ProRule" id="PRU00339"/>
    </source>
</evidence>
<dbReference type="Gene3D" id="3.40.50.10070">
    <property type="entry name" value="TolB, N-terminal domain"/>
    <property type="match status" value="1"/>
</dbReference>
<dbReference type="STRING" id="1470563.SAMN05444000_12830"/>
<sequence length="572" mass="62911">MDRRLVTILAMDVVGYSRLMHCDEEATLDDLLACRKIIELHIEEYGGRVFGSSGDSVIAEFSSPVQAARCAIVIQKELLDRATAQSQENQMLFRCGLNLGDVILKDGNLFGEGVNVAARLEAVAEPGGLCISQSAYEQIRGKVEEEFVGLGPQALKNIERPVTAYAWPGNGAATQTKISKQIDPVIAVLPFETFGNDDQAFLADGLSEEIITTISKVPGLIVVSRHSTAGYKGQSVDVRQVKEEQGASHILEGSIRKAGSRIRISSQLVDAGTGHHIWTERYDRELEDIFDLQDDISLNIAKALHGEILEGEMAVERASGTQDLHAWEMHVRATEKMRSVTKETNTAARMMVEKALKFDPKYAAAMSTLALTHGMDARHGFSASRSHSVELMRDWAERALGVDDGNAEAYGVLGFADNLEGDVKSAISRFKQALELNPSHAEVTIRLALSLIFDGRPTEAVGTSERAMRLCPKHPAWYYGVYGFALRSVGRFDEAILAFRNYGAQVEGFGLVDLTIVYMQLDDEQAARKQAAQLLRHRPDFTVQDWAKTQLYSAEDGVRDDIKALLRAGLPE</sequence>
<evidence type="ECO:0000313" key="4">
    <source>
        <dbReference type="Proteomes" id="UP000183982"/>
    </source>
</evidence>
<organism evidence="3 4">
    <name type="scientific">Shimia gijangensis</name>
    <dbReference type="NCBI Taxonomy" id="1470563"/>
    <lineage>
        <taxon>Bacteria</taxon>
        <taxon>Pseudomonadati</taxon>
        <taxon>Pseudomonadota</taxon>
        <taxon>Alphaproteobacteria</taxon>
        <taxon>Rhodobacterales</taxon>
        <taxon>Roseobacteraceae</taxon>
    </lineage>
</organism>
<dbReference type="InterPro" id="IPR011990">
    <property type="entry name" value="TPR-like_helical_dom_sf"/>
</dbReference>
<name>A0A1M6SA11_9RHOB</name>
<dbReference type="AlphaFoldDB" id="A0A1M6SA11"/>
<proteinExistence type="predicted"/>
<dbReference type="Gene3D" id="3.30.70.1230">
    <property type="entry name" value="Nucleotide cyclase"/>
    <property type="match status" value="1"/>
</dbReference>
<feature type="domain" description="Guanylate cyclase" evidence="2">
    <location>
        <begin position="7"/>
        <end position="121"/>
    </location>
</feature>
<reference evidence="4" key="1">
    <citation type="submission" date="2016-11" db="EMBL/GenBank/DDBJ databases">
        <authorList>
            <person name="Varghese N."/>
            <person name="Submissions S."/>
        </authorList>
    </citation>
    <scope>NUCLEOTIDE SEQUENCE [LARGE SCALE GENOMIC DNA]</scope>
    <source>
        <strain evidence="4">DSM 100564</strain>
    </source>
</reference>
<dbReference type="RefSeq" id="WP_139280778.1">
    <property type="nucleotide sequence ID" value="NZ_FQZQ01000028.1"/>
</dbReference>
<dbReference type="PROSITE" id="PS50005">
    <property type="entry name" value="TPR"/>
    <property type="match status" value="1"/>
</dbReference>
<accession>A0A1M6SA11</accession>
<dbReference type="GO" id="GO:0006171">
    <property type="term" value="P:cAMP biosynthetic process"/>
    <property type="evidence" value="ECO:0007669"/>
    <property type="project" value="TreeGrafter"/>
</dbReference>
<evidence type="ECO:0000259" key="2">
    <source>
        <dbReference type="PROSITE" id="PS50125"/>
    </source>
</evidence>
<dbReference type="GO" id="GO:0035556">
    <property type="term" value="P:intracellular signal transduction"/>
    <property type="evidence" value="ECO:0007669"/>
    <property type="project" value="InterPro"/>
</dbReference>
<gene>
    <name evidence="3" type="ORF">SAMN05444000_12830</name>
</gene>